<dbReference type="EMBL" id="CM022221">
    <property type="protein sequence ID" value="KAF7047297.1"/>
    <property type="molecule type" value="Genomic_DNA"/>
</dbReference>
<protein>
    <submittedName>
        <fullName evidence="1">Uncharacterized protein</fullName>
    </submittedName>
</protein>
<dbReference type="AlphaFoldDB" id="A0A9R1GIK7"/>
<gene>
    <name evidence="1" type="ORF">CFC21_056242</name>
</gene>
<reference evidence="1" key="1">
    <citation type="journal article" date="2017" name="Gigascience">
        <title>The first near-complete assembly of the hexaploid bread wheat genome, Triticum aestivum.</title>
        <authorList>
            <person name="Zimin A.V."/>
            <person name="Puiu D."/>
            <person name="Hall R."/>
            <person name="Kingan S."/>
            <person name="Clavijo B.J."/>
            <person name="Salzberg S.L."/>
        </authorList>
    </citation>
    <scope>NUCLEOTIDE SEQUENCE</scope>
    <source>
        <tissue evidence="1">Leaf</tissue>
    </source>
</reference>
<comment type="caution">
    <text evidence="1">The sequence shown here is derived from an EMBL/GenBank/DDBJ whole genome shotgun (WGS) entry which is preliminary data.</text>
</comment>
<accession>A0A9R1GIK7</accession>
<organism evidence="1">
    <name type="scientific">Triticum aestivum</name>
    <name type="common">Wheat</name>
    <dbReference type="NCBI Taxonomy" id="4565"/>
    <lineage>
        <taxon>Eukaryota</taxon>
        <taxon>Viridiplantae</taxon>
        <taxon>Streptophyta</taxon>
        <taxon>Embryophyta</taxon>
        <taxon>Tracheophyta</taxon>
        <taxon>Spermatophyta</taxon>
        <taxon>Magnoliopsida</taxon>
        <taxon>Liliopsida</taxon>
        <taxon>Poales</taxon>
        <taxon>Poaceae</taxon>
        <taxon>BOP clade</taxon>
        <taxon>Pooideae</taxon>
        <taxon>Triticodae</taxon>
        <taxon>Triticeae</taxon>
        <taxon>Triticinae</taxon>
        <taxon>Triticum</taxon>
    </lineage>
</organism>
<sequence>IKGNPLEGISWKFKNLRFAELTAILANSQASGRYFLC</sequence>
<reference evidence="1" key="2">
    <citation type="submission" date="2020-03" db="EMBL/GenBank/DDBJ databases">
        <title>The second near-complete assembly of the hexaploid bread wheat (Triticum aestivum) genome.</title>
        <authorList>
            <person name="Zimin A.V."/>
            <person name="Puiu D."/>
            <person name="Shumante A."/>
            <person name="Alonge M."/>
            <person name="Salzberg S.L."/>
        </authorList>
    </citation>
    <scope>NUCLEOTIDE SEQUENCE</scope>
    <source>
        <tissue evidence="1">Leaf</tissue>
    </source>
</reference>
<name>A0A9R1GIK7_WHEAT</name>
<proteinExistence type="predicted"/>
<evidence type="ECO:0000313" key="1">
    <source>
        <dbReference type="EMBL" id="KAF7047297.1"/>
    </source>
</evidence>
<dbReference type="Proteomes" id="UP000815260">
    <property type="component" value="Chromosome 4B"/>
</dbReference>
<feature type="non-terminal residue" evidence="1">
    <location>
        <position position="1"/>
    </location>
</feature>